<accession>A0A9X9Q8S5</accession>
<dbReference type="EMBL" id="CYRY02044571">
    <property type="protein sequence ID" value="VCX39573.1"/>
    <property type="molecule type" value="Genomic_DNA"/>
</dbReference>
<keyword evidence="2" id="KW-1185">Reference proteome</keyword>
<dbReference type="AlphaFoldDB" id="A0A9X9Q8S5"/>
<gene>
    <name evidence="1" type="ORF">BN2614_LOCUS4</name>
</gene>
<sequence length="128" mass="14148">MQVTTGHYRQSEPSCFDLVNMGFVMGYAVDMVGGRGTLQCRFLSQDPNVGLGADGWPWENHDADWQPLWPTPGLQSGHPLLISMVVTLNTYPFPSVPAHVLYNKTSLHSVVELGTVNLRAVSSSPFWM</sequence>
<reference evidence="1 2" key="1">
    <citation type="submission" date="2018-10" db="EMBL/GenBank/DDBJ databases">
        <authorList>
            <person name="Ekblom R."/>
            <person name="Jareborg N."/>
        </authorList>
    </citation>
    <scope>NUCLEOTIDE SEQUENCE [LARGE SCALE GENOMIC DNA]</scope>
    <source>
        <tissue evidence="1">Muscle</tissue>
    </source>
</reference>
<organism evidence="1 2">
    <name type="scientific">Gulo gulo</name>
    <name type="common">Wolverine</name>
    <name type="synonym">Gluton</name>
    <dbReference type="NCBI Taxonomy" id="48420"/>
    <lineage>
        <taxon>Eukaryota</taxon>
        <taxon>Metazoa</taxon>
        <taxon>Chordata</taxon>
        <taxon>Craniata</taxon>
        <taxon>Vertebrata</taxon>
        <taxon>Euteleostomi</taxon>
        <taxon>Mammalia</taxon>
        <taxon>Eutheria</taxon>
        <taxon>Laurasiatheria</taxon>
        <taxon>Carnivora</taxon>
        <taxon>Caniformia</taxon>
        <taxon>Musteloidea</taxon>
        <taxon>Mustelidae</taxon>
        <taxon>Guloninae</taxon>
        <taxon>Gulo</taxon>
    </lineage>
</organism>
<protein>
    <submittedName>
        <fullName evidence="1">Uncharacterized protein</fullName>
    </submittedName>
</protein>
<name>A0A9X9Q8S5_GULGU</name>
<proteinExistence type="predicted"/>
<dbReference type="Proteomes" id="UP000269945">
    <property type="component" value="Unassembled WGS sequence"/>
</dbReference>
<comment type="caution">
    <text evidence="1">The sequence shown here is derived from an EMBL/GenBank/DDBJ whole genome shotgun (WGS) entry which is preliminary data.</text>
</comment>
<evidence type="ECO:0000313" key="2">
    <source>
        <dbReference type="Proteomes" id="UP000269945"/>
    </source>
</evidence>
<evidence type="ECO:0000313" key="1">
    <source>
        <dbReference type="EMBL" id="VCX39573.1"/>
    </source>
</evidence>